<evidence type="ECO:0000313" key="2">
    <source>
        <dbReference type="EMBL" id="KAK4012715.1"/>
    </source>
</evidence>
<proteinExistence type="predicted"/>
<dbReference type="Proteomes" id="UP001234178">
    <property type="component" value="Unassembled WGS sequence"/>
</dbReference>
<accession>A0ABQ9ZJH7</accession>
<sequence>MEGNNMLSDLNNANNQSDTDVCGYGKFLKRVENSVLSKKLIVKHNNREKLGEQQKNNTQ</sequence>
<evidence type="ECO:0000313" key="1">
    <source>
        <dbReference type="EMBL" id="KAK4012706.1"/>
    </source>
</evidence>
<dbReference type="EMBL" id="JAOYFB010000004">
    <property type="protein sequence ID" value="KAK4012706.1"/>
    <property type="molecule type" value="Genomic_DNA"/>
</dbReference>
<comment type="caution">
    <text evidence="2">The sequence shown here is derived from an EMBL/GenBank/DDBJ whole genome shotgun (WGS) entry which is preliminary data.</text>
</comment>
<gene>
    <name evidence="1" type="ORF">OUZ56_024941</name>
    <name evidence="2" type="ORF">OUZ56_024951</name>
</gene>
<evidence type="ECO:0000313" key="3">
    <source>
        <dbReference type="Proteomes" id="UP001234178"/>
    </source>
</evidence>
<organism evidence="2 3">
    <name type="scientific">Daphnia magna</name>
    <dbReference type="NCBI Taxonomy" id="35525"/>
    <lineage>
        <taxon>Eukaryota</taxon>
        <taxon>Metazoa</taxon>
        <taxon>Ecdysozoa</taxon>
        <taxon>Arthropoda</taxon>
        <taxon>Crustacea</taxon>
        <taxon>Branchiopoda</taxon>
        <taxon>Diplostraca</taxon>
        <taxon>Cladocera</taxon>
        <taxon>Anomopoda</taxon>
        <taxon>Daphniidae</taxon>
        <taxon>Daphnia</taxon>
    </lineage>
</organism>
<name>A0ABQ9ZJH7_9CRUS</name>
<reference evidence="2 3" key="1">
    <citation type="journal article" date="2023" name="Nucleic Acids Res.">
        <title>The hologenome of Daphnia magna reveals possible DNA methylation and microbiome-mediated evolution of the host genome.</title>
        <authorList>
            <person name="Chaturvedi A."/>
            <person name="Li X."/>
            <person name="Dhandapani V."/>
            <person name="Marshall H."/>
            <person name="Kissane S."/>
            <person name="Cuenca-Cambronero M."/>
            <person name="Asole G."/>
            <person name="Calvet F."/>
            <person name="Ruiz-Romero M."/>
            <person name="Marangio P."/>
            <person name="Guigo R."/>
            <person name="Rago D."/>
            <person name="Mirbahai L."/>
            <person name="Eastwood N."/>
            <person name="Colbourne J.K."/>
            <person name="Zhou J."/>
            <person name="Mallon E."/>
            <person name="Orsini L."/>
        </authorList>
    </citation>
    <scope>NUCLEOTIDE SEQUENCE [LARGE SCALE GENOMIC DNA]</scope>
    <source>
        <strain evidence="2">LRV0_1</strain>
    </source>
</reference>
<keyword evidence="3" id="KW-1185">Reference proteome</keyword>
<protein>
    <submittedName>
        <fullName evidence="2">Uncharacterized protein</fullName>
    </submittedName>
</protein>
<dbReference type="EMBL" id="JAOYFB010000004">
    <property type="protein sequence ID" value="KAK4012715.1"/>
    <property type="molecule type" value="Genomic_DNA"/>
</dbReference>